<dbReference type="EMBL" id="CAFABG010000014">
    <property type="protein sequence ID" value="CAB4822990.1"/>
    <property type="molecule type" value="Genomic_DNA"/>
</dbReference>
<protein>
    <submittedName>
        <fullName evidence="1">Unannotated protein</fullName>
    </submittedName>
</protein>
<accession>A0A6J6ZN20</accession>
<proteinExistence type="predicted"/>
<gene>
    <name evidence="1" type="ORF">UFOPK3181_00336</name>
</gene>
<name>A0A6J6ZN20_9ZZZZ</name>
<organism evidence="1">
    <name type="scientific">freshwater metagenome</name>
    <dbReference type="NCBI Taxonomy" id="449393"/>
    <lineage>
        <taxon>unclassified sequences</taxon>
        <taxon>metagenomes</taxon>
        <taxon>ecological metagenomes</taxon>
    </lineage>
</organism>
<evidence type="ECO:0000313" key="1">
    <source>
        <dbReference type="EMBL" id="CAB4822990.1"/>
    </source>
</evidence>
<dbReference type="AlphaFoldDB" id="A0A6J6ZN20"/>
<reference evidence="1" key="1">
    <citation type="submission" date="2020-05" db="EMBL/GenBank/DDBJ databases">
        <authorList>
            <person name="Chiriac C."/>
            <person name="Salcher M."/>
            <person name="Ghai R."/>
            <person name="Kavagutti S V."/>
        </authorList>
    </citation>
    <scope>NUCLEOTIDE SEQUENCE</scope>
</reference>
<sequence>MSNASKFTYLLHLNQISKQLRTTNFVTNPFHNIKTFEIINKLNLIQMNKDFNNQILNLGIVDKKILTVIIIYQHPLNFTVLILEKSSQDYYLKGYLGGKENTLFSSRSNLLIINVSVLINSTSQSKKDFLNQRRWHAKNLSNCHRPVHQTQIQGNYEWRSKLIYDK</sequence>